<dbReference type="InterPro" id="IPR000835">
    <property type="entry name" value="HTH_MarR-typ"/>
</dbReference>
<sequence>MSEVSEIGEADWSVWRAFQAMRRELDRAVEQRLHADAGISGPDFEILLSLFRAADNQLRARDLGELLGWEKSRVSHQVTRMVARGLLERRECPTDLRGTWVVLLPEGRRAVLRASRGNATELRRLFFDVLTPAEKATLNELSERIVDIANPASCARADEILNGEQEQQTAS</sequence>
<gene>
    <name evidence="2" type="ORF">GCM10025866_35510</name>
</gene>
<dbReference type="InterPro" id="IPR039422">
    <property type="entry name" value="MarR/SlyA-like"/>
</dbReference>
<dbReference type="EMBL" id="AP027731">
    <property type="protein sequence ID" value="BDZ47642.1"/>
    <property type="molecule type" value="Genomic_DNA"/>
</dbReference>
<dbReference type="PANTHER" id="PTHR33164">
    <property type="entry name" value="TRANSCRIPTIONAL REGULATOR, MARR FAMILY"/>
    <property type="match status" value="1"/>
</dbReference>
<accession>A0ABM8GHK2</accession>
<dbReference type="InterPro" id="IPR036388">
    <property type="entry name" value="WH-like_DNA-bd_sf"/>
</dbReference>
<protein>
    <submittedName>
        <fullName evidence="2">MarR family transcriptional regulator</fullName>
    </submittedName>
</protein>
<dbReference type="Proteomes" id="UP001321498">
    <property type="component" value="Chromosome"/>
</dbReference>
<dbReference type="SUPFAM" id="SSF46785">
    <property type="entry name" value="Winged helix' DNA-binding domain"/>
    <property type="match status" value="1"/>
</dbReference>
<evidence type="ECO:0000259" key="1">
    <source>
        <dbReference type="PROSITE" id="PS50995"/>
    </source>
</evidence>
<evidence type="ECO:0000313" key="3">
    <source>
        <dbReference type="Proteomes" id="UP001321498"/>
    </source>
</evidence>
<dbReference type="SMART" id="SM00347">
    <property type="entry name" value="HTH_MARR"/>
    <property type="match status" value="1"/>
</dbReference>
<feature type="domain" description="HTH marR-type" evidence="1">
    <location>
        <begin position="11"/>
        <end position="147"/>
    </location>
</feature>
<keyword evidence="3" id="KW-1185">Reference proteome</keyword>
<dbReference type="Pfam" id="PF12802">
    <property type="entry name" value="MarR_2"/>
    <property type="match status" value="1"/>
</dbReference>
<dbReference type="PANTHER" id="PTHR33164:SF99">
    <property type="entry name" value="MARR FAMILY REGULATORY PROTEIN"/>
    <property type="match status" value="1"/>
</dbReference>
<dbReference type="PROSITE" id="PS50995">
    <property type="entry name" value="HTH_MARR_2"/>
    <property type="match status" value="1"/>
</dbReference>
<name>A0ABM8GHK2_9MICO</name>
<dbReference type="Gene3D" id="1.10.10.10">
    <property type="entry name" value="Winged helix-like DNA-binding domain superfamily/Winged helix DNA-binding domain"/>
    <property type="match status" value="1"/>
</dbReference>
<organism evidence="2 3">
    <name type="scientific">Naasia aerilata</name>
    <dbReference type="NCBI Taxonomy" id="1162966"/>
    <lineage>
        <taxon>Bacteria</taxon>
        <taxon>Bacillati</taxon>
        <taxon>Actinomycetota</taxon>
        <taxon>Actinomycetes</taxon>
        <taxon>Micrococcales</taxon>
        <taxon>Microbacteriaceae</taxon>
        <taxon>Naasia</taxon>
    </lineage>
</organism>
<dbReference type="RefSeq" id="WP_286277513.1">
    <property type="nucleotide sequence ID" value="NZ_AP027731.1"/>
</dbReference>
<evidence type="ECO:0000313" key="2">
    <source>
        <dbReference type="EMBL" id="BDZ47642.1"/>
    </source>
</evidence>
<reference evidence="3" key="1">
    <citation type="journal article" date="2019" name="Int. J. Syst. Evol. Microbiol.">
        <title>The Global Catalogue of Microorganisms (GCM) 10K type strain sequencing project: providing services to taxonomists for standard genome sequencing and annotation.</title>
        <authorList>
            <consortium name="The Broad Institute Genomics Platform"/>
            <consortium name="The Broad Institute Genome Sequencing Center for Infectious Disease"/>
            <person name="Wu L."/>
            <person name="Ma J."/>
        </authorList>
    </citation>
    <scope>NUCLEOTIDE SEQUENCE [LARGE SCALE GENOMIC DNA]</scope>
    <source>
        <strain evidence="3">NBRC 108725</strain>
    </source>
</reference>
<dbReference type="InterPro" id="IPR036390">
    <property type="entry name" value="WH_DNA-bd_sf"/>
</dbReference>
<proteinExistence type="predicted"/>